<organism evidence="3 4">
    <name type="scientific">Roseibium algicola</name>
    <dbReference type="NCBI Taxonomy" id="2857014"/>
    <lineage>
        <taxon>Bacteria</taxon>
        <taxon>Pseudomonadati</taxon>
        <taxon>Pseudomonadota</taxon>
        <taxon>Alphaproteobacteria</taxon>
        <taxon>Hyphomicrobiales</taxon>
        <taxon>Stappiaceae</taxon>
        <taxon>Roseibium</taxon>
    </lineage>
</organism>
<keyword evidence="4" id="KW-1185">Reference proteome</keyword>
<dbReference type="Gene3D" id="3.30.70.940">
    <property type="entry name" value="NusG, N-terminal domain"/>
    <property type="match status" value="1"/>
</dbReference>
<name>A0ABN4WT43_9HYPH</name>
<sequence>MEARAIEDLLELNIRAYCPHGLYERRVGKARRREDFTRPLFTSYVLAGLDPAEPPLGVVVGLDSVVAIVSIDQEQPAWVSWSHVERIFLARFHLVLAVGFDALKAPRTGARHAPALKPAVMQFAACPVV</sequence>
<dbReference type="SUPFAM" id="SSF82679">
    <property type="entry name" value="N-utilization substance G protein NusG, N-terminal domain"/>
    <property type="match status" value="1"/>
</dbReference>
<dbReference type="InterPro" id="IPR006645">
    <property type="entry name" value="NGN-like_dom"/>
</dbReference>
<dbReference type="Proteomes" id="UP000188174">
    <property type="component" value="Chromosome"/>
</dbReference>
<gene>
    <name evidence="3" type="ORF">B0E33_01310</name>
</gene>
<evidence type="ECO:0000313" key="3">
    <source>
        <dbReference type="EMBL" id="AQQ02393.1"/>
    </source>
</evidence>
<protein>
    <recommendedName>
        <fullName evidence="2">NusG-like N-terminal domain-containing protein</fullName>
    </recommendedName>
</protein>
<dbReference type="EMBL" id="CP019630">
    <property type="protein sequence ID" value="AQQ02393.1"/>
    <property type="molecule type" value="Genomic_DNA"/>
</dbReference>
<dbReference type="Pfam" id="PF02357">
    <property type="entry name" value="NusG"/>
    <property type="match status" value="1"/>
</dbReference>
<feature type="domain" description="NusG-like N-terminal" evidence="2">
    <location>
        <begin position="2"/>
        <end position="87"/>
    </location>
</feature>
<accession>A0ABN4WT43</accession>
<reference evidence="3 4" key="1">
    <citation type="submission" date="2017-02" db="EMBL/GenBank/DDBJ databases">
        <authorList>
            <person name="Jeong S."/>
        </authorList>
    </citation>
    <scope>NUCLEOTIDE SEQUENCE [LARGE SCALE GENOMIC DNA]</scope>
    <source>
        <strain evidence="3 4">RMAR6-6</strain>
    </source>
</reference>
<evidence type="ECO:0000259" key="2">
    <source>
        <dbReference type="Pfam" id="PF02357"/>
    </source>
</evidence>
<evidence type="ECO:0000313" key="4">
    <source>
        <dbReference type="Proteomes" id="UP000188174"/>
    </source>
</evidence>
<proteinExistence type="predicted"/>
<evidence type="ECO:0000256" key="1">
    <source>
        <dbReference type="ARBA" id="ARBA00023163"/>
    </source>
</evidence>
<keyword evidence="1" id="KW-0804">Transcription</keyword>
<dbReference type="InterPro" id="IPR036735">
    <property type="entry name" value="NGN_dom_sf"/>
</dbReference>